<protein>
    <submittedName>
        <fullName evidence="2">Uncharacterized protein</fullName>
    </submittedName>
</protein>
<feature type="transmembrane region" description="Helical" evidence="1">
    <location>
        <begin position="167"/>
        <end position="189"/>
    </location>
</feature>
<evidence type="ECO:0000256" key="1">
    <source>
        <dbReference type="SAM" id="Phobius"/>
    </source>
</evidence>
<gene>
    <name evidence="2" type="ORF">JOE61_003673</name>
</gene>
<keyword evidence="1" id="KW-1133">Transmembrane helix</keyword>
<feature type="transmembrane region" description="Helical" evidence="1">
    <location>
        <begin position="115"/>
        <end position="135"/>
    </location>
</feature>
<sequence length="212" mass="22173">MARRLLWPLALALPGLTLAAAGLFHPHGLSYDTAWRWFALHVPGLLVFPLVGVALAVLVRGRTDAVAWVVRLSAYVYATFYTALDVVSGIGAGWVTHQLGPGVERPAAVSQMFRIGTPLGEVGSWALLVCVGVLVVDQVVRLRAPVLVGLVGMVLLAGAWLVHVGHIFAPEGVAGMALLGLGTGALALVGRDTEQKSGRTVQPSGPPTRQGV</sequence>
<feature type="transmembrane region" description="Helical" evidence="1">
    <location>
        <begin position="142"/>
        <end position="161"/>
    </location>
</feature>
<proteinExistence type="predicted"/>
<evidence type="ECO:0000313" key="2">
    <source>
        <dbReference type="EMBL" id="MBM7509859.1"/>
    </source>
</evidence>
<keyword evidence="1" id="KW-0472">Membrane</keyword>
<feature type="transmembrane region" description="Helical" evidence="1">
    <location>
        <begin position="37"/>
        <end position="60"/>
    </location>
</feature>
<reference evidence="2 3" key="1">
    <citation type="submission" date="2021-01" db="EMBL/GenBank/DDBJ databases">
        <title>Sequencing the genomes of 1000 actinobacteria strains.</title>
        <authorList>
            <person name="Klenk H.-P."/>
        </authorList>
    </citation>
    <scope>NUCLEOTIDE SEQUENCE [LARGE SCALE GENOMIC DNA]</scope>
    <source>
        <strain evidence="2 3">DSM 18239</strain>
    </source>
</reference>
<organism evidence="2 3">
    <name type="scientific">Nocardioides salarius</name>
    <dbReference type="NCBI Taxonomy" id="374513"/>
    <lineage>
        <taxon>Bacteria</taxon>
        <taxon>Bacillati</taxon>
        <taxon>Actinomycetota</taxon>
        <taxon>Actinomycetes</taxon>
        <taxon>Propionibacteriales</taxon>
        <taxon>Nocardioidaceae</taxon>
        <taxon>Nocardioides</taxon>
    </lineage>
</organism>
<accession>A0ABS2MF89</accession>
<keyword evidence="3" id="KW-1185">Reference proteome</keyword>
<dbReference type="EMBL" id="JAFBBZ010000001">
    <property type="protein sequence ID" value="MBM7509859.1"/>
    <property type="molecule type" value="Genomic_DNA"/>
</dbReference>
<evidence type="ECO:0000313" key="3">
    <source>
        <dbReference type="Proteomes" id="UP000732378"/>
    </source>
</evidence>
<dbReference type="Proteomes" id="UP000732378">
    <property type="component" value="Unassembled WGS sequence"/>
</dbReference>
<feature type="transmembrane region" description="Helical" evidence="1">
    <location>
        <begin position="72"/>
        <end position="95"/>
    </location>
</feature>
<dbReference type="RefSeq" id="WP_193667490.1">
    <property type="nucleotide sequence ID" value="NZ_JACDTV010000002.1"/>
</dbReference>
<comment type="caution">
    <text evidence="2">The sequence shown here is derived from an EMBL/GenBank/DDBJ whole genome shotgun (WGS) entry which is preliminary data.</text>
</comment>
<name>A0ABS2MF89_9ACTN</name>
<keyword evidence="1" id="KW-0812">Transmembrane</keyword>